<comment type="caution">
    <text evidence="2">The sequence shown here is derived from an EMBL/GenBank/DDBJ whole genome shotgun (WGS) entry which is preliminary data.</text>
</comment>
<organism evidence="2 3">
    <name type="scientific">Candidatus Cryptobacteroides avistercoris</name>
    <dbReference type="NCBI Taxonomy" id="2840758"/>
    <lineage>
        <taxon>Bacteria</taxon>
        <taxon>Pseudomonadati</taxon>
        <taxon>Bacteroidota</taxon>
        <taxon>Bacteroidia</taxon>
        <taxon>Bacteroidales</taxon>
        <taxon>Candidatus Cryptobacteroides</taxon>
    </lineage>
</organism>
<reference evidence="2" key="2">
    <citation type="journal article" date="2021" name="PeerJ">
        <title>Extensive microbial diversity within the chicken gut microbiome revealed by metagenomics and culture.</title>
        <authorList>
            <person name="Gilroy R."/>
            <person name="Ravi A."/>
            <person name="Getino M."/>
            <person name="Pursley I."/>
            <person name="Horton D.L."/>
            <person name="Alikhan N.F."/>
            <person name="Baker D."/>
            <person name="Gharbi K."/>
            <person name="Hall N."/>
            <person name="Watson M."/>
            <person name="Adriaenssens E.M."/>
            <person name="Foster-Nyarko E."/>
            <person name="Jarju S."/>
            <person name="Secka A."/>
            <person name="Antonio M."/>
            <person name="Oren A."/>
            <person name="Chaudhuri R.R."/>
            <person name="La Ragione R."/>
            <person name="Hildebrand F."/>
            <person name="Pallen M.J."/>
        </authorList>
    </citation>
    <scope>NUCLEOTIDE SEQUENCE</scope>
    <source>
        <strain evidence="2">B3-1481</strain>
    </source>
</reference>
<dbReference type="Proteomes" id="UP000823769">
    <property type="component" value="Unassembled WGS sequence"/>
</dbReference>
<reference evidence="2" key="1">
    <citation type="submission" date="2020-10" db="EMBL/GenBank/DDBJ databases">
        <authorList>
            <person name="Gilroy R."/>
        </authorList>
    </citation>
    <scope>NUCLEOTIDE SEQUENCE</scope>
    <source>
        <strain evidence="2">B3-1481</strain>
    </source>
</reference>
<dbReference type="Pfam" id="PF06082">
    <property type="entry name" value="YjbH"/>
    <property type="match status" value="1"/>
</dbReference>
<sequence>MKRFCLLLSALILGGAVCRAQFTDSTTGLLQMPTAEMQESGTFMITNNYLNKHALPTSGWGYDTFAYGFSMTFWSRLEVGYVCTIFDGKRKPNPSDRDKIMFNQDRHFYGRVQIFKEGEFGWKWMPAVVAGLSDPTTGSSSGGYVDMNVEGSGNGYFNRLYLVASKHFATPWGEVGAHAGWQYNRRSDYPLNGPAVGVEWKPRWLCDRWLLDDLNLIAEYDSRTFNIGFVASIWENRFEAMFELQNMKWINFGLRYKLRLK</sequence>
<name>A0A9D9NPD3_9BACT</name>
<protein>
    <submittedName>
        <fullName evidence="2">YjbH domain-containing protein</fullName>
    </submittedName>
</protein>
<feature type="signal peptide" evidence="1">
    <location>
        <begin position="1"/>
        <end position="20"/>
    </location>
</feature>
<gene>
    <name evidence="2" type="ORF">IAB76_07365</name>
</gene>
<dbReference type="InterPro" id="IPR010344">
    <property type="entry name" value="YbjH"/>
</dbReference>
<accession>A0A9D9NPD3</accession>
<keyword evidence="1" id="KW-0732">Signal</keyword>
<feature type="chain" id="PRO_5039595214" evidence="1">
    <location>
        <begin position="21"/>
        <end position="261"/>
    </location>
</feature>
<proteinExistence type="predicted"/>
<evidence type="ECO:0000256" key="1">
    <source>
        <dbReference type="SAM" id="SignalP"/>
    </source>
</evidence>
<dbReference type="EMBL" id="JADILW010000110">
    <property type="protein sequence ID" value="MBO8480902.1"/>
    <property type="molecule type" value="Genomic_DNA"/>
</dbReference>
<dbReference type="AlphaFoldDB" id="A0A9D9NPD3"/>
<evidence type="ECO:0000313" key="2">
    <source>
        <dbReference type="EMBL" id="MBO8480902.1"/>
    </source>
</evidence>
<evidence type="ECO:0000313" key="3">
    <source>
        <dbReference type="Proteomes" id="UP000823769"/>
    </source>
</evidence>